<dbReference type="Gene3D" id="3.90.480.20">
    <property type="match status" value="1"/>
</dbReference>
<dbReference type="Proteomes" id="UP000198504">
    <property type="component" value="Unassembled WGS sequence"/>
</dbReference>
<gene>
    <name evidence="2" type="ORF">SAMN05421756_1267</name>
</gene>
<proteinExistence type="predicted"/>
<evidence type="ECO:0000313" key="3">
    <source>
        <dbReference type="Proteomes" id="UP000198504"/>
    </source>
</evidence>
<dbReference type="AlphaFoldDB" id="A0A1H9NWV8"/>
<dbReference type="EMBL" id="FOFA01000026">
    <property type="protein sequence ID" value="SER40155.1"/>
    <property type="molecule type" value="Genomic_DNA"/>
</dbReference>
<protein>
    <submittedName>
        <fullName evidence="2">Precorrin-3B synthase</fullName>
    </submittedName>
</protein>
<dbReference type="SUPFAM" id="SSF55124">
    <property type="entry name" value="Nitrite/Sulfite reductase N-terminal domain-like"/>
    <property type="match status" value="1"/>
</dbReference>
<dbReference type="GO" id="GO:0016491">
    <property type="term" value="F:oxidoreductase activity"/>
    <property type="evidence" value="ECO:0007669"/>
    <property type="project" value="InterPro"/>
</dbReference>
<dbReference type="Pfam" id="PF03460">
    <property type="entry name" value="NIR_SIR_ferr"/>
    <property type="match status" value="1"/>
</dbReference>
<name>A0A1H9NWV8_9ACTN</name>
<dbReference type="InterPro" id="IPR036136">
    <property type="entry name" value="Nit/Sulf_reduc_fer-like_dom_sf"/>
</dbReference>
<organism evidence="2 3">
    <name type="scientific">Microlunatus flavus</name>
    <dbReference type="NCBI Taxonomy" id="1036181"/>
    <lineage>
        <taxon>Bacteria</taxon>
        <taxon>Bacillati</taxon>
        <taxon>Actinomycetota</taxon>
        <taxon>Actinomycetes</taxon>
        <taxon>Propionibacteriales</taxon>
        <taxon>Propionibacteriaceae</taxon>
        <taxon>Microlunatus</taxon>
    </lineage>
</organism>
<sequence length="67" mass="6985">MPTDPRRADRCPGVLRPHEAADGAMVRIRVPGGQTSSGALLALSRLAEAYGSGLLQLTSRGSVQVRG</sequence>
<evidence type="ECO:0000259" key="1">
    <source>
        <dbReference type="Pfam" id="PF03460"/>
    </source>
</evidence>
<dbReference type="STRING" id="1036181.SAMN05421756_1267"/>
<reference evidence="3" key="1">
    <citation type="submission" date="2016-10" db="EMBL/GenBank/DDBJ databases">
        <authorList>
            <person name="Varghese N."/>
            <person name="Submissions S."/>
        </authorList>
    </citation>
    <scope>NUCLEOTIDE SEQUENCE [LARGE SCALE GENOMIC DNA]</scope>
    <source>
        <strain evidence="3">CGMCC 4.6856</strain>
    </source>
</reference>
<accession>A0A1H9NWV8</accession>
<feature type="non-terminal residue" evidence="2">
    <location>
        <position position="67"/>
    </location>
</feature>
<evidence type="ECO:0000313" key="2">
    <source>
        <dbReference type="EMBL" id="SER40155.1"/>
    </source>
</evidence>
<keyword evidence="3" id="KW-1185">Reference proteome</keyword>
<dbReference type="InterPro" id="IPR005117">
    <property type="entry name" value="NiRdtase/SiRdtase_haem-b_fer"/>
</dbReference>
<feature type="domain" description="Nitrite/Sulfite reductase ferredoxin-like" evidence="1">
    <location>
        <begin position="19"/>
        <end position="67"/>
    </location>
</feature>